<evidence type="ECO:0008006" key="2">
    <source>
        <dbReference type="Google" id="ProtNLM"/>
    </source>
</evidence>
<organism evidence="1">
    <name type="scientific">marine metagenome</name>
    <dbReference type="NCBI Taxonomy" id="408172"/>
    <lineage>
        <taxon>unclassified sequences</taxon>
        <taxon>metagenomes</taxon>
        <taxon>ecological metagenomes</taxon>
    </lineage>
</organism>
<dbReference type="AlphaFoldDB" id="A0A382Y1P9"/>
<proteinExistence type="predicted"/>
<dbReference type="Gene3D" id="3.40.50.2000">
    <property type="entry name" value="Glycogen Phosphorylase B"/>
    <property type="match status" value="1"/>
</dbReference>
<reference evidence="1" key="1">
    <citation type="submission" date="2018-05" db="EMBL/GenBank/DDBJ databases">
        <authorList>
            <person name="Lanie J.A."/>
            <person name="Ng W.-L."/>
            <person name="Kazmierczak K.M."/>
            <person name="Andrzejewski T.M."/>
            <person name="Davidsen T.M."/>
            <person name="Wayne K.J."/>
            <person name="Tettelin H."/>
            <person name="Glass J.I."/>
            <person name="Rusch D."/>
            <person name="Podicherti R."/>
            <person name="Tsui H.-C.T."/>
            <person name="Winkler M.E."/>
        </authorList>
    </citation>
    <scope>NUCLEOTIDE SEQUENCE</scope>
</reference>
<protein>
    <recommendedName>
        <fullName evidence="2">Glycosyl transferase family 1 domain-containing protein</fullName>
    </recommendedName>
</protein>
<sequence>NYAKTTRFSFKKSGDKTLRILIGGGTTFLYSLHAFSEKLSECGVECKVVKDRDYIADFPSKEVKGLFHSRKKFERLLSTFKPDAVLIDSMSKFGLEVIKSGIPLFLFLRGNYWLQNEWNLKTVYKNWLKGKLVKMRFKVDEQIFDGATAILALGNYIADVVKEHYPEKNIHVFKEGIESSNWYIEKGVELKHPCVGLVQRAGWWGKSSEMLILKKILGRMPEVNFYWVGGGDVENKILSELNGFENFHWLGSLQYPDKVRQFLSEI</sequence>
<evidence type="ECO:0000313" key="1">
    <source>
        <dbReference type="EMBL" id="SVD77173.1"/>
    </source>
</evidence>
<accession>A0A382Y1P9</accession>
<gene>
    <name evidence="1" type="ORF">METZ01_LOCUS430027</name>
</gene>
<dbReference type="EMBL" id="UINC01172213">
    <property type="protein sequence ID" value="SVD77173.1"/>
    <property type="molecule type" value="Genomic_DNA"/>
</dbReference>
<name>A0A382Y1P9_9ZZZZ</name>
<feature type="non-terminal residue" evidence="1">
    <location>
        <position position="266"/>
    </location>
</feature>
<feature type="non-terminal residue" evidence="1">
    <location>
        <position position="1"/>
    </location>
</feature>
<dbReference type="SUPFAM" id="SSF53756">
    <property type="entry name" value="UDP-Glycosyltransferase/glycogen phosphorylase"/>
    <property type="match status" value="1"/>
</dbReference>